<keyword evidence="1 4" id="KW-0328">Glycosyltransferase</keyword>
<name>A0A8S3RDZ6_MYTED</name>
<dbReference type="PROSITE" id="PS51059">
    <property type="entry name" value="PARP_CATALYTIC"/>
    <property type="match status" value="1"/>
</dbReference>
<dbReference type="GO" id="GO:1990404">
    <property type="term" value="F:NAD+-protein mono-ADP-ribosyltransferase activity"/>
    <property type="evidence" value="ECO:0007669"/>
    <property type="project" value="TreeGrafter"/>
</dbReference>
<dbReference type="GO" id="GO:0003950">
    <property type="term" value="F:NAD+ poly-ADP-ribosyltransferase activity"/>
    <property type="evidence" value="ECO:0007669"/>
    <property type="project" value="UniProtKB-UniRule"/>
</dbReference>
<evidence type="ECO:0000259" key="3">
    <source>
        <dbReference type="PROSITE" id="PS51059"/>
    </source>
</evidence>
<dbReference type="InterPro" id="IPR051712">
    <property type="entry name" value="ARTD-AVP"/>
</dbReference>
<dbReference type="EMBL" id="CAJPWZ010000983">
    <property type="protein sequence ID" value="CAG2204770.1"/>
    <property type="molecule type" value="Genomic_DNA"/>
</dbReference>
<feature type="region of interest" description="Disordered" evidence="2">
    <location>
        <begin position="1"/>
        <end position="20"/>
    </location>
</feature>
<dbReference type="SUPFAM" id="SSF56399">
    <property type="entry name" value="ADP-ribosylation"/>
    <property type="match status" value="1"/>
</dbReference>
<keyword evidence="1 4" id="KW-0808">Transferase</keyword>
<sequence length="260" mass="29977">MSKDQNTEKYTKTDENKDKCTTFVNSLLTEPNSDNAAKHSDLIPSHSKRNATPSNENGIRPPTHWSDLENDNILRIEIDPNQDVSQKREWENVQNKMKSTLPNARIISIQRLQNIFMWEHYYLKKKQFELAYGKGCSNELTLFHGTTPDSLDMITEQNLDPRLAGSRKGSRLGRGAYFAVSAGYSDQYAKSDSKGHKFMFMVNVLTGKSCRGKAEYQRPPTNPDIKHRLFDSCVDNVLSPKIYCIFHDTQYYLEYLIEYT</sequence>
<accession>A0A8S3RDZ6</accession>
<dbReference type="Gene3D" id="3.90.228.10">
    <property type="match status" value="1"/>
</dbReference>
<feature type="region of interest" description="Disordered" evidence="2">
    <location>
        <begin position="29"/>
        <end position="67"/>
    </location>
</feature>
<dbReference type="Proteomes" id="UP000683360">
    <property type="component" value="Unassembled WGS sequence"/>
</dbReference>
<dbReference type="GO" id="GO:0005634">
    <property type="term" value="C:nucleus"/>
    <property type="evidence" value="ECO:0007669"/>
    <property type="project" value="TreeGrafter"/>
</dbReference>
<keyword evidence="5" id="KW-1185">Reference proteome</keyword>
<dbReference type="CDD" id="cd01439">
    <property type="entry name" value="TCCD_inducible_PARP_like"/>
    <property type="match status" value="1"/>
</dbReference>
<protein>
    <recommendedName>
        <fullName evidence="1">Poly [ADP-ribose] polymerase</fullName>
        <shortName evidence="1">PARP</shortName>
        <ecNumber evidence="1">2.4.2.-</ecNumber>
    </recommendedName>
</protein>
<organism evidence="4 5">
    <name type="scientific">Mytilus edulis</name>
    <name type="common">Blue mussel</name>
    <dbReference type="NCBI Taxonomy" id="6550"/>
    <lineage>
        <taxon>Eukaryota</taxon>
        <taxon>Metazoa</taxon>
        <taxon>Spiralia</taxon>
        <taxon>Lophotrochozoa</taxon>
        <taxon>Mollusca</taxon>
        <taxon>Bivalvia</taxon>
        <taxon>Autobranchia</taxon>
        <taxon>Pteriomorphia</taxon>
        <taxon>Mytilida</taxon>
        <taxon>Mytiloidea</taxon>
        <taxon>Mytilidae</taxon>
        <taxon>Mytilinae</taxon>
        <taxon>Mytilus</taxon>
    </lineage>
</organism>
<evidence type="ECO:0000313" key="4">
    <source>
        <dbReference type="EMBL" id="CAG2204770.1"/>
    </source>
</evidence>
<dbReference type="PANTHER" id="PTHR45740">
    <property type="entry name" value="POLY [ADP-RIBOSE] POLYMERASE"/>
    <property type="match status" value="1"/>
</dbReference>
<dbReference type="Pfam" id="PF00644">
    <property type="entry name" value="PARP"/>
    <property type="match status" value="1"/>
</dbReference>
<evidence type="ECO:0000256" key="2">
    <source>
        <dbReference type="SAM" id="MobiDB-lite"/>
    </source>
</evidence>
<keyword evidence="1" id="KW-0520">NAD</keyword>
<evidence type="ECO:0000313" key="5">
    <source>
        <dbReference type="Proteomes" id="UP000683360"/>
    </source>
</evidence>
<evidence type="ECO:0000256" key="1">
    <source>
        <dbReference type="RuleBase" id="RU362114"/>
    </source>
</evidence>
<feature type="domain" description="PARP catalytic" evidence="3">
    <location>
        <begin position="61"/>
        <end position="260"/>
    </location>
</feature>
<dbReference type="InterPro" id="IPR012317">
    <property type="entry name" value="Poly(ADP-ribose)pol_cat_dom"/>
</dbReference>
<proteinExistence type="predicted"/>
<dbReference type="PANTHER" id="PTHR45740:SF2">
    <property type="entry name" value="POLY [ADP-RIBOSE] POLYMERASE"/>
    <property type="match status" value="1"/>
</dbReference>
<gene>
    <name evidence="4" type="ORF">MEDL_19202</name>
</gene>
<dbReference type="EC" id="2.4.2.-" evidence="1"/>
<comment type="caution">
    <text evidence="4">The sequence shown here is derived from an EMBL/GenBank/DDBJ whole genome shotgun (WGS) entry which is preliminary data.</text>
</comment>
<reference evidence="4" key="1">
    <citation type="submission" date="2021-03" db="EMBL/GenBank/DDBJ databases">
        <authorList>
            <person name="Bekaert M."/>
        </authorList>
    </citation>
    <scope>NUCLEOTIDE SEQUENCE</scope>
</reference>
<dbReference type="OrthoDB" id="408612at2759"/>
<dbReference type="AlphaFoldDB" id="A0A8S3RDZ6"/>